<dbReference type="InterPro" id="IPR000719">
    <property type="entry name" value="Prot_kinase_dom"/>
</dbReference>
<dbReference type="PROSITE" id="PS50835">
    <property type="entry name" value="IG_LIKE"/>
    <property type="match status" value="3"/>
</dbReference>
<dbReference type="SUPFAM" id="SSF56112">
    <property type="entry name" value="Protein kinase-like (PK-like)"/>
    <property type="match status" value="1"/>
</dbReference>
<dbReference type="PROSITE" id="PS50011">
    <property type="entry name" value="PROTEIN_KINASE_DOM"/>
    <property type="match status" value="1"/>
</dbReference>
<evidence type="ECO:0000256" key="11">
    <source>
        <dbReference type="ARBA" id="ARBA00022777"/>
    </source>
</evidence>
<evidence type="ECO:0000256" key="2">
    <source>
        <dbReference type="ARBA" id="ARBA00004613"/>
    </source>
</evidence>
<dbReference type="PANTHER" id="PTHR24416:SF602">
    <property type="entry name" value="PROTEIN VER-1-RELATED"/>
    <property type="match status" value="1"/>
</dbReference>
<dbReference type="Pfam" id="PF13927">
    <property type="entry name" value="Ig_3"/>
    <property type="match status" value="1"/>
</dbReference>
<reference evidence="26" key="1">
    <citation type="submission" date="2023-06" db="EMBL/GenBank/DDBJ databases">
        <authorList>
            <person name="Delattre M."/>
        </authorList>
    </citation>
    <scope>NUCLEOTIDE SEQUENCE</scope>
    <source>
        <strain evidence="26">AF72</strain>
    </source>
</reference>
<evidence type="ECO:0000256" key="13">
    <source>
        <dbReference type="ARBA" id="ARBA00022989"/>
    </source>
</evidence>
<evidence type="ECO:0000256" key="17">
    <source>
        <dbReference type="ARBA" id="ARBA00023170"/>
    </source>
</evidence>
<dbReference type="AlphaFoldDB" id="A0AA36FXJ2"/>
<evidence type="ECO:0000256" key="12">
    <source>
        <dbReference type="ARBA" id="ARBA00022840"/>
    </source>
</evidence>
<keyword evidence="18" id="KW-0325">Glycoprotein</keyword>
<evidence type="ECO:0000313" key="26">
    <source>
        <dbReference type="EMBL" id="CAJ0570850.1"/>
    </source>
</evidence>
<dbReference type="InterPro" id="IPR007110">
    <property type="entry name" value="Ig-like_dom"/>
</dbReference>
<comment type="catalytic activity">
    <reaction evidence="20">
        <text>L-tyrosyl-[protein] + ATP = O-phospho-L-tyrosyl-[protein] + ADP + H(+)</text>
        <dbReference type="Rhea" id="RHEA:10596"/>
        <dbReference type="Rhea" id="RHEA-COMP:10136"/>
        <dbReference type="Rhea" id="RHEA-COMP:20101"/>
        <dbReference type="ChEBI" id="CHEBI:15378"/>
        <dbReference type="ChEBI" id="CHEBI:30616"/>
        <dbReference type="ChEBI" id="CHEBI:46858"/>
        <dbReference type="ChEBI" id="CHEBI:61978"/>
        <dbReference type="ChEBI" id="CHEBI:456216"/>
        <dbReference type="EC" id="2.7.10.1"/>
    </reaction>
</comment>
<keyword evidence="7" id="KW-0808">Transferase</keyword>
<dbReference type="PROSITE" id="PS00109">
    <property type="entry name" value="PROTEIN_KINASE_TYR"/>
    <property type="match status" value="1"/>
</dbReference>
<evidence type="ECO:0000313" key="27">
    <source>
        <dbReference type="Proteomes" id="UP001177023"/>
    </source>
</evidence>
<dbReference type="Gene3D" id="1.10.510.10">
    <property type="entry name" value="Transferase(Phosphotransferase) domain 1"/>
    <property type="match status" value="1"/>
</dbReference>
<evidence type="ECO:0000256" key="7">
    <source>
        <dbReference type="ARBA" id="ARBA00022679"/>
    </source>
</evidence>
<keyword evidence="27" id="KW-1185">Reference proteome</keyword>
<evidence type="ECO:0000256" key="19">
    <source>
        <dbReference type="ARBA" id="ARBA00023319"/>
    </source>
</evidence>
<dbReference type="InterPro" id="IPR008266">
    <property type="entry name" value="Tyr_kinase_AS"/>
</dbReference>
<dbReference type="EMBL" id="CATQJA010002490">
    <property type="protein sequence ID" value="CAJ0570850.1"/>
    <property type="molecule type" value="Genomic_DNA"/>
</dbReference>
<dbReference type="InterPro" id="IPR038479">
    <property type="entry name" value="Transthyretin-like_sf"/>
</dbReference>
<dbReference type="SMART" id="SM00409">
    <property type="entry name" value="IG"/>
    <property type="match status" value="3"/>
</dbReference>
<evidence type="ECO:0000256" key="18">
    <source>
        <dbReference type="ARBA" id="ARBA00023180"/>
    </source>
</evidence>
<keyword evidence="13 22" id="KW-1133">Transmembrane helix</keyword>
<dbReference type="InterPro" id="IPR001245">
    <property type="entry name" value="Ser-Thr/Tyr_kinase_cat_dom"/>
</dbReference>
<evidence type="ECO:0000256" key="3">
    <source>
        <dbReference type="ARBA" id="ARBA00010112"/>
    </source>
</evidence>
<dbReference type="CDD" id="cd00192">
    <property type="entry name" value="PTKc"/>
    <property type="match status" value="1"/>
</dbReference>
<keyword evidence="16" id="KW-1015">Disulfide bond</keyword>
<dbReference type="Pfam" id="PF01060">
    <property type="entry name" value="TTR-52"/>
    <property type="match status" value="1"/>
</dbReference>
<evidence type="ECO:0000259" key="24">
    <source>
        <dbReference type="PROSITE" id="PS50011"/>
    </source>
</evidence>
<feature type="non-terminal residue" evidence="26">
    <location>
        <position position="904"/>
    </location>
</feature>
<organism evidence="26 27">
    <name type="scientific">Mesorhabditis spiculigera</name>
    <dbReference type="NCBI Taxonomy" id="96644"/>
    <lineage>
        <taxon>Eukaryota</taxon>
        <taxon>Metazoa</taxon>
        <taxon>Ecdysozoa</taxon>
        <taxon>Nematoda</taxon>
        <taxon>Chromadorea</taxon>
        <taxon>Rhabditida</taxon>
        <taxon>Rhabditina</taxon>
        <taxon>Rhabditomorpha</taxon>
        <taxon>Rhabditoidea</taxon>
        <taxon>Rhabditidae</taxon>
        <taxon>Mesorhabditinae</taxon>
        <taxon>Mesorhabditis</taxon>
    </lineage>
</organism>
<feature type="binding site" evidence="21">
    <location>
        <position position="600"/>
    </location>
    <ligand>
        <name>ATP</name>
        <dbReference type="ChEBI" id="CHEBI:30616"/>
    </ligand>
</feature>
<comment type="similarity">
    <text evidence="3">Belongs to the nematode transthyretin-like family.</text>
</comment>
<dbReference type="GO" id="GO:0005524">
    <property type="term" value="F:ATP binding"/>
    <property type="evidence" value="ECO:0007669"/>
    <property type="project" value="UniProtKB-UniRule"/>
</dbReference>
<dbReference type="CDD" id="cd00096">
    <property type="entry name" value="Ig"/>
    <property type="match status" value="2"/>
</dbReference>
<dbReference type="FunFam" id="3.30.200.20:FF:000586">
    <property type="entry name" value="Receptor protein-tyrosine kinase"/>
    <property type="match status" value="1"/>
</dbReference>
<dbReference type="FunFam" id="1.10.510.10:FF:000554">
    <property type="entry name" value="Predicted protein"/>
    <property type="match status" value="1"/>
</dbReference>
<keyword evidence="14 22" id="KW-0472">Membrane</keyword>
<dbReference type="Pfam" id="PF07714">
    <property type="entry name" value="PK_Tyr_Ser-Thr"/>
    <property type="match status" value="1"/>
</dbReference>
<dbReference type="InterPro" id="IPR011009">
    <property type="entry name" value="Kinase-like_dom_sf"/>
</dbReference>
<evidence type="ECO:0000256" key="5">
    <source>
        <dbReference type="ARBA" id="ARBA00022475"/>
    </source>
</evidence>
<evidence type="ECO:0000256" key="15">
    <source>
        <dbReference type="ARBA" id="ARBA00023137"/>
    </source>
</evidence>
<keyword evidence="15" id="KW-0829">Tyrosine-protein kinase</keyword>
<protein>
    <recommendedName>
        <fullName evidence="4">receptor protein-tyrosine kinase</fullName>
        <ecNumber evidence="4">2.7.10.1</ecNumber>
    </recommendedName>
</protein>
<dbReference type="InterPro" id="IPR036179">
    <property type="entry name" value="Ig-like_dom_sf"/>
</dbReference>
<dbReference type="InterPro" id="IPR003598">
    <property type="entry name" value="Ig_sub2"/>
</dbReference>
<keyword evidence="10 21" id="KW-0547">Nucleotide-binding</keyword>
<dbReference type="GO" id="GO:0045138">
    <property type="term" value="P:nematode male tail tip morphogenesis"/>
    <property type="evidence" value="ECO:0007669"/>
    <property type="project" value="UniProtKB-ARBA"/>
</dbReference>
<evidence type="ECO:0000256" key="22">
    <source>
        <dbReference type="SAM" id="Phobius"/>
    </source>
</evidence>
<feature type="domain" description="Protein kinase" evidence="24">
    <location>
        <begin position="565"/>
        <end position="873"/>
    </location>
</feature>
<comment type="caution">
    <text evidence="26">The sequence shown here is derived from an EMBL/GenBank/DDBJ whole genome shotgun (WGS) entry which is preliminary data.</text>
</comment>
<keyword evidence="5" id="KW-1003">Cell membrane</keyword>
<sequence length="904" mass="102106">MRSVLLLGYLYLLCGVTYASYECVTVYGQVVCEHDSALENNVKVTLYDSDSFLGMNIFGADTLMGTAYTNSDGHFGVYGCAADPDFLFITDRPDPYIVIEHHCNTLELETVRRDREQVFMPFPQRLPEAVMLASEATMALHRRKMKNMAPPPRAWFNVTAKATAHGRNHSRAIHVGDEVTLTCEVPRINREPLRWFKNGMLIRSETFPATVTQINSIVLKSVAEADNGNYECYHREAGKLAPVGRINITVLPAIQESEESRQLAEESILGFMDAVLDHPEQMRRKAPSPRVWHNITRYASRSTRNDTGRIQVGDDVTLSCEVPKNTGERLEWTKNGTLLDSGTLHGTLTVLNTIALINISKSDEVLYECFFVNGENKTLVGRENIAVFTPTAPEVINTLNQTHFLDYAQTGSLHCNLTDVDPENIIWKKDGERVSPRAHDPDQPQRLVFSKVGIDDAGEYVCSAEHRGVVKEAALTLKVVHSPVPMSRGWLIVAALVFFILLCVIGYLIVRCYVHSRQLSKMRLALWNQGEPWETLRNEPDASLDQQVDNLAFEAQRFDISPEELVLGREIGSGNFGIVRRGWLKRRNAKGDAKVTVAVKMARSQHDMVQQKMLRDELKIMGAIGAIGEHENVLRLVGAVTKHMGWGRLYLVLEYCERGSLRLYLKKIGMDSRSLPEAPRYESSSRVIRTIFRVPADRLEEASPLMDSHGHGSIAELYSFANQIARGMVFLSDVPCVHRDLAARNVLVTRDKICKIADFGLAKRMRNEYYKKAPNSGESMPWRWMSPEAIQTKRYTQASDVWSFGVLLYEIFSLGAQPYVGREVYLEDLQAGLQCSQPQYADDTLYSLMERCWNLEPTLRPKFKDCVESLQELSNRKPSATETSGECLAVHHQYQSLNPYEEVE</sequence>
<dbReference type="GO" id="GO:0007169">
    <property type="term" value="P:cell surface receptor protein tyrosine kinase signaling pathway"/>
    <property type="evidence" value="ECO:0007669"/>
    <property type="project" value="TreeGrafter"/>
</dbReference>
<dbReference type="GO" id="GO:0043235">
    <property type="term" value="C:receptor complex"/>
    <property type="evidence" value="ECO:0007669"/>
    <property type="project" value="TreeGrafter"/>
</dbReference>
<dbReference type="GO" id="GO:0005886">
    <property type="term" value="C:plasma membrane"/>
    <property type="evidence" value="ECO:0007669"/>
    <property type="project" value="UniProtKB-SubCell"/>
</dbReference>
<dbReference type="SMART" id="SM00408">
    <property type="entry name" value="IGc2"/>
    <property type="match status" value="3"/>
</dbReference>
<evidence type="ECO:0000256" key="6">
    <source>
        <dbReference type="ARBA" id="ARBA00022525"/>
    </source>
</evidence>
<evidence type="ECO:0000256" key="10">
    <source>
        <dbReference type="ARBA" id="ARBA00022741"/>
    </source>
</evidence>
<proteinExistence type="inferred from homology"/>
<dbReference type="PRINTS" id="PR00109">
    <property type="entry name" value="TYRKINASE"/>
</dbReference>
<gene>
    <name evidence="26" type="ORF">MSPICULIGERA_LOCUS9283</name>
</gene>
<keyword evidence="12 21" id="KW-0067">ATP-binding</keyword>
<dbReference type="InterPro" id="IPR003599">
    <property type="entry name" value="Ig_sub"/>
</dbReference>
<keyword evidence="17" id="KW-0675">Receptor</keyword>
<dbReference type="SUPFAM" id="SSF48726">
    <property type="entry name" value="Immunoglobulin"/>
    <property type="match status" value="3"/>
</dbReference>
<evidence type="ECO:0000256" key="21">
    <source>
        <dbReference type="PROSITE-ProRule" id="PRU10141"/>
    </source>
</evidence>
<feature type="domain" description="Ig-like" evidence="25">
    <location>
        <begin position="152"/>
        <end position="232"/>
    </location>
</feature>
<feature type="domain" description="Ig-like" evidence="25">
    <location>
        <begin position="393"/>
        <end position="476"/>
    </location>
</feature>
<evidence type="ECO:0000256" key="16">
    <source>
        <dbReference type="ARBA" id="ARBA00023157"/>
    </source>
</evidence>
<dbReference type="GO" id="GO:0009986">
    <property type="term" value="C:cell surface"/>
    <property type="evidence" value="ECO:0007669"/>
    <property type="project" value="InterPro"/>
</dbReference>
<keyword evidence="19" id="KW-0393">Immunoglobulin domain</keyword>
<evidence type="ECO:0000256" key="9">
    <source>
        <dbReference type="ARBA" id="ARBA00022729"/>
    </source>
</evidence>
<dbReference type="Gene3D" id="2.60.40.3330">
    <property type="match status" value="1"/>
</dbReference>
<keyword evidence="9 23" id="KW-0732">Signal</keyword>
<dbReference type="PANTHER" id="PTHR24416">
    <property type="entry name" value="TYROSINE-PROTEIN KINASE RECEPTOR"/>
    <property type="match status" value="1"/>
</dbReference>
<dbReference type="GO" id="GO:0005576">
    <property type="term" value="C:extracellular region"/>
    <property type="evidence" value="ECO:0007669"/>
    <property type="project" value="UniProtKB-SubCell"/>
</dbReference>
<keyword evidence="11" id="KW-0418">Kinase</keyword>
<dbReference type="SMART" id="SM00219">
    <property type="entry name" value="TyrKc"/>
    <property type="match status" value="1"/>
</dbReference>
<dbReference type="Gene3D" id="2.60.40.10">
    <property type="entry name" value="Immunoglobulins"/>
    <property type="match status" value="3"/>
</dbReference>
<dbReference type="EC" id="2.7.10.1" evidence="4"/>
<dbReference type="InterPro" id="IPR050122">
    <property type="entry name" value="RTK"/>
</dbReference>
<dbReference type="InterPro" id="IPR017441">
    <property type="entry name" value="Protein_kinase_ATP_BS"/>
</dbReference>
<dbReference type="Pfam" id="PF07679">
    <property type="entry name" value="I-set"/>
    <property type="match status" value="1"/>
</dbReference>
<accession>A0AA36FXJ2</accession>
<dbReference type="InterPro" id="IPR020635">
    <property type="entry name" value="Tyr_kinase_cat_dom"/>
</dbReference>
<feature type="signal peptide" evidence="23">
    <location>
        <begin position="1"/>
        <end position="19"/>
    </location>
</feature>
<name>A0AA36FXJ2_9BILA</name>
<evidence type="ECO:0000256" key="4">
    <source>
        <dbReference type="ARBA" id="ARBA00011902"/>
    </source>
</evidence>
<dbReference type="InterPro" id="IPR001534">
    <property type="entry name" value="Transthyretin-like"/>
</dbReference>
<feature type="transmembrane region" description="Helical" evidence="22">
    <location>
        <begin position="490"/>
        <end position="514"/>
    </location>
</feature>
<comment type="subcellular location">
    <subcellularLocation>
        <location evidence="1">Cell membrane</location>
        <topology evidence="1">Single-pass membrane protein</topology>
    </subcellularLocation>
    <subcellularLocation>
        <location evidence="2">Secreted</location>
    </subcellularLocation>
</comment>
<dbReference type="Proteomes" id="UP001177023">
    <property type="component" value="Unassembled WGS sequence"/>
</dbReference>
<evidence type="ECO:0000256" key="23">
    <source>
        <dbReference type="SAM" id="SignalP"/>
    </source>
</evidence>
<dbReference type="Gene3D" id="3.30.200.20">
    <property type="entry name" value="Phosphorylase Kinase, domain 1"/>
    <property type="match status" value="1"/>
</dbReference>
<keyword evidence="6" id="KW-0964">Secreted</keyword>
<dbReference type="InterPro" id="IPR013783">
    <property type="entry name" value="Ig-like_fold"/>
</dbReference>
<keyword evidence="8 22" id="KW-0812">Transmembrane</keyword>
<evidence type="ECO:0000256" key="14">
    <source>
        <dbReference type="ARBA" id="ARBA00023136"/>
    </source>
</evidence>
<dbReference type="InterPro" id="IPR013098">
    <property type="entry name" value="Ig_I-set"/>
</dbReference>
<dbReference type="GO" id="GO:0004714">
    <property type="term" value="F:transmembrane receptor protein tyrosine kinase activity"/>
    <property type="evidence" value="ECO:0007669"/>
    <property type="project" value="UniProtKB-EC"/>
</dbReference>
<evidence type="ECO:0000259" key="25">
    <source>
        <dbReference type="PROSITE" id="PS50835"/>
    </source>
</evidence>
<evidence type="ECO:0000256" key="20">
    <source>
        <dbReference type="ARBA" id="ARBA00051243"/>
    </source>
</evidence>
<evidence type="ECO:0000256" key="1">
    <source>
        <dbReference type="ARBA" id="ARBA00004162"/>
    </source>
</evidence>
<dbReference type="PROSITE" id="PS00107">
    <property type="entry name" value="PROTEIN_KINASE_ATP"/>
    <property type="match status" value="1"/>
</dbReference>
<evidence type="ECO:0000256" key="8">
    <source>
        <dbReference type="ARBA" id="ARBA00022692"/>
    </source>
</evidence>
<feature type="domain" description="Ig-like" evidence="25">
    <location>
        <begin position="289"/>
        <end position="380"/>
    </location>
</feature>
<feature type="chain" id="PRO_5041314626" description="receptor protein-tyrosine kinase" evidence="23">
    <location>
        <begin position="20"/>
        <end position="904"/>
    </location>
</feature>